<dbReference type="RefSeq" id="WP_109684388.1">
    <property type="nucleotide sequence ID" value="NZ_QGDN01000001.1"/>
</dbReference>
<reference evidence="2" key="1">
    <citation type="submission" date="2016-10" db="EMBL/GenBank/DDBJ databases">
        <authorList>
            <person name="Varghese N."/>
            <person name="Submissions S."/>
        </authorList>
    </citation>
    <scope>NUCLEOTIDE SEQUENCE [LARGE SCALE GENOMIC DNA]</scope>
    <source>
        <strain evidence="2">DSM 22951</strain>
    </source>
</reference>
<keyword evidence="2" id="KW-1185">Reference proteome</keyword>
<evidence type="ECO:0000313" key="2">
    <source>
        <dbReference type="Proteomes" id="UP000250028"/>
    </source>
</evidence>
<dbReference type="AlphaFoldDB" id="A0A2Y8ZMU2"/>
<dbReference type="EMBL" id="UESZ01000001">
    <property type="protein sequence ID" value="SSA33731.1"/>
    <property type="molecule type" value="Genomic_DNA"/>
</dbReference>
<proteinExistence type="predicted"/>
<accession>A0A2Y8ZMU2</accession>
<name>A0A2Y8ZMU2_9MICO</name>
<sequence length="322" mass="35439">MPAGSALWRSEPWHAQATAFVDETLAARGLRRTGPLETIRVQPWSANLRFCYSGRSNGVGWYKANVTPNRFEADLISALAEHDDDRVAPHWAANDAGEFISPDYGPVLGEVVAAQNLRRRWAAVLTRYAELQVSVAQTGIVLPAPTYPPLLVADEFDSRTDDLVARDVVRAAAARLASGPVPLSIQHDDLHPWNVFLAADTAEAVDGARFYDWGDSHFGHPFASTQVGLDQFDDDLAWPVGPEHEELLTAYLLPWRAYADDATLRTLVNDALLVVPVSRALSWERALVDLDPAETEWAQRPGRWLQMAIDRAHIAAATPGGH</sequence>
<dbReference type="Proteomes" id="UP000250028">
    <property type="component" value="Unassembled WGS sequence"/>
</dbReference>
<evidence type="ECO:0000313" key="1">
    <source>
        <dbReference type="EMBL" id="SSA33731.1"/>
    </source>
</evidence>
<dbReference type="OrthoDB" id="101887at2"/>
<dbReference type="SUPFAM" id="SSF56112">
    <property type="entry name" value="Protein kinase-like (PK-like)"/>
    <property type="match status" value="1"/>
</dbReference>
<dbReference type="InterPro" id="IPR011009">
    <property type="entry name" value="Kinase-like_dom_sf"/>
</dbReference>
<organism evidence="1 2">
    <name type="scientific">Branchiibius hedensis</name>
    <dbReference type="NCBI Taxonomy" id="672460"/>
    <lineage>
        <taxon>Bacteria</taxon>
        <taxon>Bacillati</taxon>
        <taxon>Actinomycetota</taxon>
        <taxon>Actinomycetes</taxon>
        <taxon>Micrococcales</taxon>
        <taxon>Dermacoccaceae</taxon>
        <taxon>Branchiibius</taxon>
    </lineage>
</organism>
<protein>
    <submittedName>
        <fullName evidence="1">Uncharacterized protein</fullName>
    </submittedName>
</protein>
<gene>
    <name evidence="1" type="ORF">SAMN04489750_1017</name>
</gene>